<feature type="active site" description="Charge relay system" evidence="15">
    <location>
        <position position="194"/>
    </location>
</feature>
<feature type="domain" description="PDZ" evidence="17">
    <location>
        <begin position="350"/>
        <end position="415"/>
    </location>
</feature>
<comment type="subcellular location">
    <subcellularLocation>
        <location evidence="3">Periplasm</location>
    </subcellularLocation>
</comment>
<dbReference type="GO" id="GO:0006508">
    <property type="term" value="P:proteolysis"/>
    <property type="evidence" value="ECO:0007669"/>
    <property type="project" value="UniProtKB-KW"/>
</dbReference>
<dbReference type="OrthoDB" id="9758917at2"/>
<dbReference type="InterPro" id="IPR036034">
    <property type="entry name" value="PDZ_sf"/>
</dbReference>
<feature type="active site" description="Charge relay system" evidence="15">
    <location>
        <position position="91"/>
    </location>
</feature>
<comment type="function">
    <text evidence="2">Might be efficient in the degradation of transiently denatured and unfolded proteins which accumulate in the periplasm following stress conditions.</text>
</comment>
<dbReference type="SUPFAM" id="SSF50494">
    <property type="entry name" value="Trypsin-like serine proteases"/>
    <property type="match status" value="1"/>
</dbReference>
<dbReference type="PROSITE" id="PS50106">
    <property type="entry name" value="PDZ"/>
    <property type="match status" value="2"/>
</dbReference>
<feature type="binding site" evidence="16">
    <location>
        <position position="91"/>
    </location>
    <ligand>
        <name>substrate</name>
    </ligand>
</feature>
<dbReference type="SUPFAM" id="SSF50156">
    <property type="entry name" value="PDZ domain-like"/>
    <property type="match status" value="2"/>
</dbReference>
<dbReference type="PANTHER" id="PTHR22939:SF130">
    <property type="entry name" value="PERIPLASMIC SERINE ENDOPROTEASE DEGP-LIKE-RELATED"/>
    <property type="match status" value="1"/>
</dbReference>
<gene>
    <name evidence="18" type="ORF">HYN46_08210</name>
</gene>
<accession>A0A345PBF9</accession>
<keyword evidence="11" id="KW-0378">Hydrolase</keyword>
<evidence type="ECO:0000259" key="17">
    <source>
        <dbReference type="PROSITE" id="PS50106"/>
    </source>
</evidence>
<dbReference type="Pfam" id="PF13365">
    <property type="entry name" value="Trypsin_2"/>
    <property type="match status" value="1"/>
</dbReference>
<keyword evidence="12" id="KW-0720">Serine protease</keyword>
<dbReference type="Pfam" id="PF13180">
    <property type="entry name" value="PDZ_2"/>
    <property type="match status" value="1"/>
</dbReference>
<dbReference type="Gene3D" id="2.40.10.120">
    <property type="match status" value="1"/>
</dbReference>
<comment type="similarity">
    <text evidence="4">Belongs to the peptidase S1C family.</text>
</comment>
<dbReference type="EC" id="3.4.21.107" evidence="5"/>
<dbReference type="Proteomes" id="UP000253940">
    <property type="component" value="Chromosome"/>
</dbReference>
<evidence type="ECO:0000256" key="1">
    <source>
        <dbReference type="ARBA" id="ARBA00001772"/>
    </source>
</evidence>
<dbReference type="InterPro" id="IPR001940">
    <property type="entry name" value="Peptidase_S1C"/>
</dbReference>
<dbReference type="GO" id="GO:0042597">
    <property type="term" value="C:periplasmic space"/>
    <property type="evidence" value="ECO:0007669"/>
    <property type="project" value="UniProtKB-SubCell"/>
</dbReference>
<dbReference type="KEGG" id="mbah:HYN46_08210"/>
<dbReference type="PRINTS" id="PR00834">
    <property type="entry name" value="PROTEASES2C"/>
</dbReference>
<reference evidence="18 19" key="1">
    <citation type="submission" date="2018-07" db="EMBL/GenBank/DDBJ databases">
        <title>Genome sequencing of Moraxellaceae gen. HYN0046.</title>
        <authorList>
            <person name="Kim M."/>
            <person name="Yi H."/>
        </authorList>
    </citation>
    <scope>NUCLEOTIDE SEQUENCE [LARGE SCALE GENOMIC DNA]</scope>
    <source>
        <strain evidence="18 19">HYN0046</strain>
    </source>
</reference>
<feature type="binding site" evidence="16">
    <location>
        <begin position="192"/>
        <end position="194"/>
    </location>
    <ligand>
        <name>substrate</name>
    </ligand>
</feature>
<protein>
    <recommendedName>
        <fullName evidence="6">Probable periplasmic serine endoprotease DegP-like</fullName>
        <ecNumber evidence="5">3.4.21.107</ecNumber>
    </recommendedName>
    <alternativeName>
        <fullName evidence="14">Protease Do</fullName>
    </alternativeName>
</protein>
<keyword evidence="9" id="KW-0677">Repeat</keyword>
<dbReference type="AlphaFoldDB" id="A0A345PBF9"/>
<dbReference type="InterPro" id="IPR001478">
    <property type="entry name" value="PDZ"/>
</dbReference>
<evidence type="ECO:0000256" key="16">
    <source>
        <dbReference type="PIRSR" id="PIRSR611782-2"/>
    </source>
</evidence>
<sequence length="450" mass="47849">MGGVLLQTTQAAAPIDFSDLVANVAPAVVRVTVAKKLTQEEQMQQQLPEMLKRFFGNQIVIPNQPKPQTEQKSYGSAFFISPDGYLLTNRHVVDDAKKVTITLSDRREIDAEVVGSDERTDVAVLKVKGTNFPSLKIGNSDALRVGEPVLAIGSPFGFDYSASAGIVSATSRSMTADSAVPFIQSDVALNPGNSGGPLFNQKGEVVGINSRIFSGTGGYMGLSFSIPIDVAIDIADQLKGGGKVSRAYLGVYPQDIDRNLAEVYHLPKPEGALVTKVSPKSAASEAGIKDGDIILTYNNQPISRASDLVNRINRTRPGATVAIGIQRDGNPLTLNAKLKAATEDDDSPEKVANAASSAGSLGLKVREMNDKERTDAPAKGVVIDAIEPDSLADRAQLQPGDVIVRLNNRPTSNLSAFIEAQRALPKQGVVGVLILRGNSPRMLGLRIDKQ</sequence>
<evidence type="ECO:0000256" key="4">
    <source>
        <dbReference type="ARBA" id="ARBA00010541"/>
    </source>
</evidence>
<evidence type="ECO:0000256" key="11">
    <source>
        <dbReference type="ARBA" id="ARBA00022801"/>
    </source>
</evidence>
<proteinExistence type="inferred from homology"/>
<evidence type="ECO:0000313" key="18">
    <source>
        <dbReference type="EMBL" id="AXI04618.1"/>
    </source>
</evidence>
<feature type="binding site" evidence="16">
    <location>
        <position position="121"/>
    </location>
    <ligand>
        <name>substrate</name>
    </ligand>
</feature>
<feature type="domain" description="PDZ" evidence="17">
    <location>
        <begin position="231"/>
        <end position="306"/>
    </location>
</feature>
<evidence type="ECO:0000256" key="7">
    <source>
        <dbReference type="ARBA" id="ARBA00022670"/>
    </source>
</evidence>
<evidence type="ECO:0000256" key="12">
    <source>
        <dbReference type="ARBA" id="ARBA00022825"/>
    </source>
</evidence>
<keyword evidence="10" id="KW-0574">Periplasm</keyword>
<keyword evidence="8" id="KW-0732">Signal</keyword>
<name>A0A345PBF9_9GAMM</name>
<organism evidence="18 19">
    <name type="scientific">Aquirhabdus parva</name>
    <dbReference type="NCBI Taxonomy" id="2283318"/>
    <lineage>
        <taxon>Bacteria</taxon>
        <taxon>Pseudomonadati</taxon>
        <taxon>Pseudomonadota</taxon>
        <taxon>Gammaproteobacteria</taxon>
        <taxon>Moraxellales</taxon>
        <taxon>Moraxellaceae</taxon>
        <taxon>Aquirhabdus</taxon>
    </lineage>
</organism>
<evidence type="ECO:0000256" key="6">
    <source>
        <dbReference type="ARBA" id="ARBA00013958"/>
    </source>
</evidence>
<dbReference type="PANTHER" id="PTHR22939">
    <property type="entry name" value="SERINE PROTEASE FAMILY S1C HTRA-RELATED"/>
    <property type="match status" value="1"/>
</dbReference>
<comment type="catalytic activity">
    <reaction evidence="1">
        <text>Acts on substrates that are at least partially unfolded. The cleavage site P1 residue is normally between a pair of hydrophobic residues, such as Val-|-Val.</text>
        <dbReference type="EC" id="3.4.21.107"/>
    </reaction>
</comment>
<keyword evidence="7" id="KW-0645">Protease</keyword>
<evidence type="ECO:0000256" key="14">
    <source>
        <dbReference type="ARBA" id="ARBA00032850"/>
    </source>
</evidence>
<dbReference type="EMBL" id="CP031222">
    <property type="protein sequence ID" value="AXI04618.1"/>
    <property type="molecule type" value="Genomic_DNA"/>
</dbReference>
<dbReference type="NCBIfam" id="TIGR02037">
    <property type="entry name" value="degP_htrA_DO"/>
    <property type="match status" value="1"/>
</dbReference>
<keyword evidence="19" id="KW-1185">Reference proteome</keyword>
<evidence type="ECO:0000256" key="13">
    <source>
        <dbReference type="ARBA" id="ARBA00023016"/>
    </source>
</evidence>
<dbReference type="Gene3D" id="2.30.42.10">
    <property type="match status" value="2"/>
</dbReference>
<dbReference type="GO" id="GO:0004252">
    <property type="term" value="F:serine-type endopeptidase activity"/>
    <property type="evidence" value="ECO:0007669"/>
    <property type="project" value="InterPro"/>
</dbReference>
<dbReference type="RefSeq" id="WP_114900682.1">
    <property type="nucleotide sequence ID" value="NZ_CP031222.1"/>
</dbReference>
<dbReference type="InterPro" id="IPR009003">
    <property type="entry name" value="Peptidase_S1_PA"/>
</dbReference>
<evidence type="ECO:0000256" key="15">
    <source>
        <dbReference type="PIRSR" id="PIRSR611782-1"/>
    </source>
</evidence>
<evidence type="ECO:0000313" key="19">
    <source>
        <dbReference type="Proteomes" id="UP000253940"/>
    </source>
</evidence>
<evidence type="ECO:0000256" key="2">
    <source>
        <dbReference type="ARBA" id="ARBA00002610"/>
    </source>
</evidence>
<dbReference type="InterPro" id="IPR011782">
    <property type="entry name" value="Pept_S1C_Do"/>
</dbReference>
<evidence type="ECO:0000256" key="10">
    <source>
        <dbReference type="ARBA" id="ARBA00022764"/>
    </source>
</evidence>
<evidence type="ECO:0000256" key="5">
    <source>
        <dbReference type="ARBA" id="ARBA00013035"/>
    </source>
</evidence>
<evidence type="ECO:0000256" key="9">
    <source>
        <dbReference type="ARBA" id="ARBA00022737"/>
    </source>
</evidence>
<evidence type="ECO:0000256" key="3">
    <source>
        <dbReference type="ARBA" id="ARBA00004418"/>
    </source>
</evidence>
<feature type="active site" description="Charge relay system" evidence="15">
    <location>
        <position position="121"/>
    </location>
</feature>
<dbReference type="Pfam" id="PF00595">
    <property type="entry name" value="PDZ"/>
    <property type="match status" value="1"/>
</dbReference>
<dbReference type="SMART" id="SM00228">
    <property type="entry name" value="PDZ"/>
    <property type="match status" value="2"/>
</dbReference>
<keyword evidence="13" id="KW-0346">Stress response</keyword>
<evidence type="ECO:0000256" key="8">
    <source>
        <dbReference type="ARBA" id="ARBA00022729"/>
    </source>
</evidence>